<organism evidence="2 3">
    <name type="scientific">Corynebacterium yudongzhengii</name>
    <dbReference type="NCBI Taxonomy" id="2080740"/>
    <lineage>
        <taxon>Bacteria</taxon>
        <taxon>Bacillati</taxon>
        <taxon>Actinomycetota</taxon>
        <taxon>Actinomycetes</taxon>
        <taxon>Mycobacteriales</taxon>
        <taxon>Corynebacteriaceae</taxon>
        <taxon>Corynebacterium</taxon>
    </lineage>
</organism>
<evidence type="ECO:0008006" key="4">
    <source>
        <dbReference type="Google" id="ProtNLM"/>
    </source>
</evidence>
<dbReference type="Pfam" id="PF13630">
    <property type="entry name" value="SdpI"/>
    <property type="match status" value="1"/>
</dbReference>
<dbReference type="EMBL" id="QEEZ01000031">
    <property type="protein sequence ID" value="PWC00811.1"/>
    <property type="molecule type" value="Genomic_DNA"/>
</dbReference>
<dbReference type="InterPro" id="IPR025962">
    <property type="entry name" value="SdpI/YhfL"/>
</dbReference>
<reference evidence="3" key="1">
    <citation type="submission" date="2018-04" db="EMBL/GenBank/DDBJ databases">
        <authorList>
            <person name="Liu S."/>
            <person name="Wang Z."/>
            <person name="Li J."/>
        </authorList>
    </citation>
    <scope>NUCLEOTIDE SEQUENCE [LARGE SCALE GENOMIC DNA]</scope>
    <source>
        <strain evidence="3">2189</strain>
    </source>
</reference>
<name>A0A2U1T486_9CORY</name>
<protein>
    <recommendedName>
        <fullName evidence="4">SdpI family protein</fullName>
    </recommendedName>
</protein>
<evidence type="ECO:0000313" key="2">
    <source>
        <dbReference type="EMBL" id="PWC00811.1"/>
    </source>
</evidence>
<keyword evidence="3" id="KW-1185">Reference proteome</keyword>
<proteinExistence type="predicted"/>
<keyword evidence="1" id="KW-0472">Membrane</keyword>
<dbReference type="OrthoDB" id="4481397at2"/>
<accession>A0A2U1T486</accession>
<comment type="caution">
    <text evidence="2">The sequence shown here is derived from an EMBL/GenBank/DDBJ whole genome shotgun (WGS) entry which is preliminary data.</text>
</comment>
<gene>
    <name evidence="2" type="ORF">DF222_10790</name>
</gene>
<feature type="transmembrane region" description="Helical" evidence="1">
    <location>
        <begin position="84"/>
        <end position="102"/>
    </location>
</feature>
<evidence type="ECO:0000256" key="1">
    <source>
        <dbReference type="SAM" id="Phobius"/>
    </source>
</evidence>
<keyword evidence="1" id="KW-1133">Transmembrane helix</keyword>
<feature type="transmembrane region" description="Helical" evidence="1">
    <location>
        <begin position="61"/>
        <end position="78"/>
    </location>
</feature>
<sequence length="110" mass="11569">MTAYSIIMTVALLATGALILWLGVRSGQGKLPKNQWVGIRTEKLMASDEAWVKGHKAAAGYLKLSSIPLFAGGVACLVLDDSLIAWGSLPVVVLLIAMVLLASKQAHVAV</sequence>
<dbReference type="KEGG" id="cyz:C3B44_07185"/>
<feature type="transmembrane region" description="Helical" evidence="1">
    <location>
        <begin position="6"/>
        <end position="24"/>
    </location>
</feature>
<dbReference type="Proteomes" id="UP000244989">
    <property type="component" value="Unassembled WGS sequence"/>
</dbReference>
<dbReference type="AlphaFoldDB" id="A0A2U1T486"/>
<evidence type="ECO:0000313" key="3">
    <source>
        <dbReference type="Proteomes" id="UP000244989"/>
    </source>
</evidence>
<keyword evidence="1" id="KW-0812">Transmembrane</keyword>